<keyword evidence="5 8" id="KW-0175">Coiled coil</keyword>
<evidence type="ECO:0000256" key="1">
    <source>
        <dbReference type="ARBA" id="ARBA00004245"/>
    </source>
</evidence>
<dbReference type="GO" id="GO:0007052">
    <property type="term" value="P:mitotic spindle organization"/>
    <property type="evidence" value="ECO:0007669"/>
    <property type="project" value="TreeGrafter"/>
</dbReference>
<evidence type="ECO:0000313" key="11">
    <source>
        <dbReference type="EMBL" id="KAA0184417.1"/>
    </source>
</evidence>
<feature type="coiled-coil region" evidence="8">
    <location>
        <begin position="416"/>
        <end position="443"/>
    </location>
</feature>
<comment type="similarity">
    <text evidence="7">Belongs to the TRAFAC class myosin-kinesin ATPase superfamily. Kinesin family.</text>
</comment>
<proteinExistence type="inferred from homology"/>
<dbReference type="GO" id="GO:0005875">
    <property type="term" value="C:microtubule associated complex"/>
    <property type="evidence" value="ECO:0007669"/>
    <property type="project" value="TreeGrafter"/>
</dbReference>
<dbReference type="GO" id="GO:0005524">
    <property type="term" value="F:ATP binding"/>
    <property type="evidence" value="ECO:0007669"/>
    <property type="project" value="UniProtKB-UniRule"/>
</dbReference>
<feature type="coiled-coil region" evidence="8">
    <location>
        <begin position="949"/>
        <end position="1011"/>
    </location>
</feature>
<gene>
    <name evidence="11" type="ORF">FBUS_06325</name>
</gene>
<organism evidence="11 12">
    <name type="scientific">Fasciolopsis buskii</name>
    <dbReference type="NCBI Taxonomy" id="27845"/>
    <lineage>
        <taxon>Eukaryota</taxon>
        <taxon>Metazoa</taxon>
        <taxon>Spiralia</taxon>
        <taxon>Lophotrochozoa</taxon>
        <taxon>Platyhelminthes</taxon>
        <taxon>Trematoda</taxon>
        <taxon>Digenea</taxon>
        <taxon>Plagiorchiida</taxon>
        <taxon>Echinostomata</taxon>
        <taxon>Echinostomatoidea</taxon>
        <taxon>Fasciolidae</taxon>
        <taxon>Fasciolopsis</taxon>
    </lineage>
</organism>
<feature type="domain" description="Kinesin motor" evidence="10">
    <location>
        <begin position="6"/>
        <end position="350"/>
    </location>
</feature>
<dbReference type="PROSITE" id="PS00411">
    <property type="entry name" value="KINESIN_MOTOR_1"/>
    <property type="match status" value="1"/>
</dbReference>
<dbReference type="CDD" id="cd01372">
    <property type="entry name" value="KISc_KIF4"/>
    <property type="match status" value="1"/>
</dbReference>
<evidence type="ECO:0000256" key="8">
    <source>
        <dbReference type="SAM" id="Coils"/>
    </source>
</evidence>
<name>A0A8E0VGE4_9TREM</name>
<dbReference type="InterPro" id="IPR036961">
    <property type="entry name" value="Kinesin_motor_dom_sf"/>
</dbReference>
<dbReference type="GO" id="GO:0003777">
    <property type="term" value="F:microtubule motor activity"/>
    <property type="evidence" value="ECO:0007669"/>
    <property type="project" value="InterPro"/>
</dbReference>
<feature type="region of interest" description="Disordered" evidence="9">
    <location>
        <begin position="638"/>
        <end position="658"/>
    </location>
</feature>
<evidence type="ECO:0000313" key="12">
    <source>
        <dbReference type="Proteomes" id="UP000728185"/>
    </source>
</evidence>
<dbReference type="Gene3D" id="3.40.850.10">
    <property type="entry name" value="Kinesin motor domain"/>
    <property type="match status" value="1"/>
</dbReference>
<dbReference type="PROSITE" id="PS50067">
    <property type="entry name" value="KINESIN_MOTOR_2"/>
    <property type="match status" value="1"/>
</dbReference>
<keyword evidence="6" id="KW-0206">Cytoskeleton</keyword>
<dbReference type="SUPFAM" id="SSF52540">
    <property type="entry name" value="P-loop containing nucleoside triphosphate hydrolases"/>
    <property type="match status" value="1"/>
</dbReference>
<comment type="subcellular location">
    <subcellularLocation>
        <location evidence="1">Cytoplasm</location>
        <location evidence="1">Cytoskeleton</location>
    </subcellularLocation>
</comment>
<feature type="coiled-coil region" evidence="8">
    <location>
        <begin position="865"/>
        <end position="892"/>
    </location>
</feature>
<comment type="caution">
    <text evidence="11">The sequence shown here is derived from an EMBL/GenBank/DDBJ whole genome shotgun (WGS) entry which is preliminary data.</text>
</comment>
<dbReference type="PANTHER" id="PTHR47969">
    <property type="entry name" value="CHROMOSOME-ASSOCIATED KINESIN KIF4A-RELATED"/>
    <property type="match status" value="1"/>
</dbReference>
<dbReference type="EMBL" id="LUCM01011127">
    <property type="protein sequence ID" value="KAA0184417.1"/>
    <property type="molecule type" value="Genomic_DNA"/>
</dbReference>
<dbReference type="Pfam" id="PF25764">
    <property type="entry name" value="KIF21A_4th"/>
    <property type="match status" value="1"/>
</dbReference>
<accession>A0A8E0VGE4</accession>
<evidence type="ECO:0000256" key="7">
    <source>
        <dbReference type="PROSITE-ProRule" id="PRU00283"/>
    </source>
</evidence>
<evidence type="ECO:0000259" key="10">
    <source>
        <dbReference type="PROSITE" id="PS50067"/>
    </source>
</evidence>
<keyword evidence="3 7" id="KW-0547">Nucleotide-binding</keyword>
<dbReference type="PRINTS" id="PR00380">
    <property type="entry name" value="KINESINHEAVY"/>
</dbReference>
<dbReference type="InterPro" id="IPR027640">
    <property type="entry name" value="Kinesin-like_fam"/>
</dbReference>
<dbReference type="Pfam" id="PF00225">
    <property type="entry name" value="Kinesin"/>
    <property type="match status" value="1"/>
</dbReference>
<dbReference type="InterPro" id="IPR019821">
    <property type="entry name" value="Kinesin_motor_CS"/>
</dbReference>
<evidence type="ECO:0000256" key="5">
    <source>
        <dbReference type="ARBA" id="ARBA00023054"/>
    </source>
</evidence>
<evidence type="ECO:0000256" key="4">
    <source>
        <dbReference type="ARBA" id="ARBA00022840"/>
    </source>
</evidence>
<sequence length="1285" mass="144988">MSVESSVKVGVRVRPLSANEVQDGCSSCLAYPMESDRIIIGKDKLFAFDFVFDESTPQSTLYMKAALPMVECVLKGYNATLFAYGQTGSGKTYTMGTCSMENFSDTNCGIVPRMVEDIFEKMPSFPYDYTVRVSFLEIYKEDILDLLSDDATSPLPIREDNQIIKIPGLTERIVSSSADVLALLQSGSTKRSVGCTAMNNQSSRSHAIFTLHFVLRPKEPEANADGKCSEERQVSDEACSGETLTAKLHLVDLAGSERIKKTHAEGDRLKEGININRGLLALGNVISALCEKDAKKRSHIPYRDSRLTRLLQDSLGGNSTTLMLACVSPADSNMEETLNTLRYADRARMIKNKPILNRADPKDAELARLRSLVSQLQTRLAKGIGLPLVSPCRPLTSSQGGSTFSANVLSTMAETTAKLEIEKRQLCDELDRALEDNSNLYRKVFDTETLRDAIFAEVDRFCAAFDSFKTSVSDDLVEQNLGLKDFIEKVNHIIGAINSLRSSDQSELVRTKLDEAYEDCKLGEVSSQFDAPVDESHEGDGTTHSPLVKLDSDTEVTENSRTIDRRGHELRARRLACKQRMETLEANLQHKNQLLTSLENAAALGDESYTSLLKQYESQVHELEMRIAELEKERVRLLSETDGKNKNNSSEKEQREKRLNAMEQELTRARRELADLSRLKKAKEAREAECMRLRSEIQTLKVSMVRTAKQLKDESAEYRRWRAEKDREMRKLQEHDRRLQSEMSQMASVHERQQAVLKRRIEAAAATERRLKELLLLQRDRRNEREKRQTEIAGSLNKVDFASRVRAWVSADLEMQVGMGEARHHLHELMDSRRGLCGQLHKAEAELAMCDVQETTQRDHLTAEIGRLTEAIESETHQINDLQQKLLDAGERYSVPDGSGSAPTGQSDQMLSSRLAQLHNIQEARIALRYLFKEAISAKVKCIAFDTQVSEMELQLRTQQSESDQLRHKAVEFSMRLAQSEESESQLRDRVAMLEKNNIYLQNQINELEKSVVKKKTTSPAPVKNRKNTRYLVDANGEARRLSGTPVVPQRKRVTRQSVQSQVESKRWRHASPTILVPDSVKKVDASPWDAFDEIEDPADSSLLDPTWKLSDEATQERDDLGELPFGLGKQPHLGSGTRCKCRGECLNRCSCRRSGHPCLPGHCRCVMGRCRNRRTLDHKSADELMGPPVARPLGQKDKRRKTANPFNEIQEDKDTNLVISQQVDAEARVVLNRTFDLDESENRTPENHHDLSNPTVSLVNIGGRHLWPKTRLSYFASPSLRADL</sequence>
<dbReference type="Proteomes" id="UP000728185">
    <property type="component" value="Unassembled WGS sequence"/>
</dbReference>
<dbReference type="InterPro" id="IPR027417">
    <property type="entry name" value="P-loop_NTPase"/>
</dbReference>
<evidence type="ECO:0000256" key="6">
    <source>
        <dbReference type="ARBA" id="ARBA00023212"/>
    </source>
</evidence>
<dbReference type="PANTHER" id="PTHR47969:SF15">
    <property type="entry name" value="CHROMOSOME-ASSOCIATED KINESIN KIF4A-RELATED"/>
    <property type="match status" value="1"/>
</dbReference>
<keyword evidence="4 7" id="KW-0067">ATP-binding</keyword>
<dbReference type="InterPro" id="IPR001752">
    <property type="entry name" value="Kinesin_motor_dom"/>
</dbReference>
<evidence type="ECO:0000256" key="9">
    <source>
        <dbReference type="SAM" id="MobiDB-lite"/>
    </source>
</evidence>
<dbReference type="GO" id="GO:0051231">
    <property type="term" value="P:spindle elongation"/>
    <property type="evidence" value="ECO:0007669"/>
    <property type="project" value="TreeGrafter"/>
</dbReference>
<dbReference type="SMART" id="SM00129">
    <property type="entry name" value="KISc"/>
    <property type="match status" value="1"/>
</dbReference>
<feature type="binding site" evidence="7">
    <location>
        <begin position="85"/>
        <end position="92"/>
    </location>
    <ligand>
        <name>ATP</name>
        <dbReference type="ChEBI" id="CHEBI:30616"/>
    </ligand>
</feature>
<dbReference type="GO" id="GO:0008017">
    <property type="term" value="F:microtubule binding"/>
    <property type="evidence" value="ECO:0007669"/>
    <property type="project" value="InterPro"/>
</dbReference>
<dbReference type="OrthoDB" id="3176171at2759"/>
<reference evidence="11" key="1">
    <citation type="submission" date="2019-05" db="EMBL/GenBank/DDBJ databases">
        <title>Annotation for the trematode Fasciolopsis buski.</title>
        <authorList>
            <person name="Choi Y.-J."/>
        </authorList>
    </citation>
    <scope>NUCLEOTIDE SEQUENCE</scope>
    <source>
        <strain evidence="11">HT</strain>
        <tissue evidence="11">Whole worm</tissue>
    </source>
</reference>
<protein>
    <submittedName>
        <fullName evidence="11">Kinesin protein</fullName>
    </submittedName>
</protein>
<keyword evidence="7" id="KW-0505">Motor protein</keyword>
<evidence type="ECO:0000256" key="3">
    <source>
        <dbReference type="ARBA" id="ARBA00022741"/>
    </source>
</evidence>
<keyword evidence="12" id="KW-1185">Reference proteome</keyword>
<keyword evidence="2" id="KW-0963">Cytoplasm</keyword>
<dbReference type="GO" id="GO:0007018">
    <property type="term" value="P:microtubule-based movement"/>
    <property type="evidence" value="ECO:0007669"/>
    <property type="project" value="InterPro"/>
</dbReference>
<evidence type="ECO:0000256" key="2">
    <source>
        <dbReference type="ARBA" id="ARBA00022490"/>
    </source>
</evidence>